<feature type="domain" description="tRNA/rRNA methyltransferase SpoU type" evidence="7">
    <location>
        <begin position="8"/>
        <end position="146"/>
    </location>
</feature>
<proteinExistence type="inferred from homology"/>
<comment type="catalytic activity">
    <reaction evidence="6">
        <text>5-carboxymethylaminomethyluridine(34) in tRNA(Leu) + S-adenosyl-L-methionine = 5-carboxymethylaminomethyl-2'-O-methyluridine(34) in tRNA(Leu) + S-adenosyl-L-homocysteine + H(+)</text>
        <dbReference type="Rhea" id="RHEA:43088"/>
        <dbReference type="Rhea" id="RHEA-COMP:10333"/>
        <dbReference type="Rhea" id="RHEA-COMP:10334"/>
        <dbReference type="ChEBI" id="CHEBI:15378"/>
        <dbReference type="ChEBI" id="CHEBI:57856"/>
        <dbReference type="ChEBI" id="CHEBI:59789"/>
        <dbReference type="ChEBI" id="CHEBI:74508"/>
        <dbReference type="ChEBI" id="CHEBI:74511"/>
        <dbReference type="EC" id="2.1.1.207"/>
    </reaction>
</comment>
<evidence type="ECO:0000256" key="2">
    <source>
        <dbReference type="ARBA" id="ARBA00022603"/>
    </source>
</evidence>
<comment type="subcellular location">
    <subcellularLocation>
        <location evidence="6">Cytoplasm</location>
    </subcellularLocation>
</comment>
<evidence type="ECO:0000256" key="1">
    <source>
        <dbReference type="ARBA" id="ARBA00022490"/>
    </source>
</evidence>
<comment type="catalytic activity">
    <reaction evidence="6">
        <text>cytidine(34) in tRNA + S-adenosyl-L-methionine = 2'-O-methylcytidine(34) in tRNA + S-adenosyl-L-homocysteine + H(+)</text>
        <dbReference type="Rhea" id="RHEA:43084"/>
        <dbReference type="Rhea" id="RHEA-COMP:10331"/>
        <dbReference type="Rhea" id="RHEA-COMP:10332"/>
        <dbReference type="ChEBI" id="CHEBI:15378"/>
        <dbReference type="ChEBI" id="CHEBI:57856"/>
        <dbReference type="ChEBI" id="CHEBI:59789"/>
        <dbReference type="ChEBI" id="CHEBI:74495"/>
        <dbReference type="ChEBI" id="CHEBI:82748"/>
        <dbReference type="EC" id="2.1.1.207"/>
    </reaction>
</comment>
<comment type="caution">
    <text evidence="8">The sequence shown here is derived from an EMBL/GenBank/DDBJ whole genome shotgun (WGS) entry which is preliminary data.</text>
</comment>
<dbReference type="PIRSF" id="PIRSF029256">
    <property type="entry name" value="SpoU_TrmH_prd"/>
    <property type="match status" value="1"/>
</dbReference>
<accession>A0ABP9WHY7</accession>
<dbReference type="Gene3D" id="3.40.1280.10">
    <property type="match status" value="1"/>
</dbReference>
<protein>
    <recommendedName>
        <fullName evidence="6">Putative tRNA (cytidine(34)-2'-O)-methyltransferase</fullName>
        <ecNumber evidence="6">2.1.1.207</ecNumber>
    </recommendedName>
    <alternativeName>
        <fullName evidence="6">tRNA (cytidine/uridine-2'-O-)-methyltransferase</fullName>
    </alternativeName>
</protein>
<evidence type="ECO:0000256" key="3">
    <source>
        <dbReference type="ARBA" id="ARBA00022679"/>
    </source>
</evidence>
<dbReference type="PANTHER" id="PTHR42971:SF1">
    <property type="entry name" value="TRNA (CYTIDINE(34)-2'-O)-METHYLTRANSFERASE"/>
    <property type="match status" value="1"/>
</dbReference>
<organism evidence="8 9">
    <name type="scientific">Demequina sediminis</name>
    <dbReference type="NCBI Taxonomy" id="1930058"/>
    <lineage>
        <taxon>Bacteria</taxon>
        <taxon>Bacillati</taxon>
        <taxon>Actinomycetota</taxon>
        <taxon>Actinomycetes</taxon>
        <taxon>Micrococcales</taxon>
        <taxon>Demequinaceae</taxon>
        <taxon>Demequina</taxon>
    </lineage>
</organism>
<dbReference type="InterPro" id="IPR016914">
    <property type="entry name" value="TrmL"/>
</dbReference>
<dbReference type="RefSeq" id="WP_286213778.1">
    <property type="nucleotide sequence ID" value="NZ_AP027736.1"/>
</dbReference>
<dbReference type="InterPro" id="IPR029028">
    <property type="entry name" value="Alpha/beta_knot_MTases"/>
</dbReference>
<feature type="binding site" evidence="6">
    <location>
        <position position="134"/>
    </location>
    <ligand>
        <name>S-adenosyl-L-methionine</name>
        <dbReference type="ChEBI" id="CHEBI:59789"/>
    </ligand>
</feature>
<keyword evidence="5 6" id="KW-0819">tRNA processing</keyword>
<sequence length="168" mass="18217">MPVALPSIAFYEPRIPENTGAAIRLSAVTGAPLRLIEPLGFTLEEPKLRRAGLDYHDLATVTVHPTFDALLESMPSSRVFAFTARAQTVYTDLEYRSDDILLFGPEPTGLPDEAMAHPRVTACVRIPMLAGRRSLNLSNCAAIVTYEAARQLGFTDADPTATRAAAEC</sequence>
<dbReference type="SUPFAM" id="SSF75217">
    <property type="entry name" value="alpha/beta knot"/>
    <property type="match status" value="1"/>
</dbReference>
<feature type="binding site" evidence="6">
    <location>
        <position position="104"/>
    </location>
    <ligand>
        <name>S-adenosyl-L-methionine</name>
        <dbReference type="ChEBI" id="CHEBI:59789"/>
    </ligand>
</feature>
<keyword evidence="2 6" id="KW-0489">Methyltransferase</keyword>
<keyword evidence="3 6" id="KW-0808">Transferase</keyword>
<comment type="function">
    <text evidence="6">Could methylate the ribose at the nucleotide 34 wobble position in tRNA.</text>
</comment>
<keyword evidence="1 6" id="KW-0963">Cytoplasm</keyword>
<evidence type="ECO:0000313" key="8">
    <source>
        <dbReference type="EMBL" id="GAA5519445.1"/>
    </source>
</evidence>
<dbReference type="InterPro" id="IPR029026">
    <property type="entry name" value="tRNA_m1G_MTases_N"/>
</dbReference>
<comment type="caution">
    <text evidence="6">Lacks conserved residue(s) required for the propagation of feature annotation.</text>
</comment>
<reference evidence="8 9" key="1">
    <citation type="submission" date="2024-02" db="EMBL/GenBank/DDBJ databases">
        <title>Lysinimicrobium sediminis NBRC 112286.</title>
        <authorList>
            <person name="Ichikawa N."/>
            <person name="Katano-Makiyama Y."/>
            <person name="Hidaka K."/>
        </authorList>
    </citation>
    <scope>NUCLEOTIDE SEQUENCE [LARGE SCALE GENOMIC DNA]</scope>
    <source>
        <strain evidence="8 9">NBRC 112286</strain>
    </source>
</reference>
<keyword evidence="4 6" id="KW-0949">S-adenosyl-L-methionine</keyword>
<evidence type="ECO:0000256" key="5">
    <source>
        <dbReference type="ARBA" id="ARBA00022694"/>
    </source>
</evidence>
<dbReference type="PANTHER" id="PTHR42971">
    <property type="entry name" value="TRNA (CYTIDINE(34)-2'-O)-METHYLTRANSFERASE"/>
    <property type="match status" value="1"/>
</dbReference>
<dbReference type="Proteomes" id="UP001426770">
    <property type="component" value="Unassembled WGS sequence"/>
</dbReference>
<evidence type="ECO:0000313" key="9">
    <source>
        <dbReference type="Proteomes" id="UP001426770"/>
    </source>
</evidence>
<dbReference type="EMBL" id="BAABRR010000009">
    <property type="protein sequence ID" value="GAA5519445.1"/>
    <property type="molecule type" value="Genomic_DNA"/>
</dbReference>
<dbReference type="HAMAP" id="MF_01885">
    <property type="entry name" value="tRNA_methyltr_TrmL"/>
    <property type="match status" value="1"/>
</dbReference>
<dbReference type="CDD" id="cd18094">
    <property type="entry name" value="SpoU-like_TrmL"/>
    <property type="match status" value="1"/>
</dbReference>
<evidence type="ECO:0000256" key="4">
    <source>
        <dbReference type="ARBA" id="ARBA00022691"/>
    </source>
</evidence>
<evidence type="ECO:0000259" key="7">
    <source>
        <dbReference type="Pfam" id="PF00588"/>
    </source>
</evidence>
<comment type="similarity">
    <text evidence="6">Belongs to the class IV-like SAM-binding methyltransferase superfamily. RNA methyltransferase TrmH family. TrmL subfamily.</text>
</comment>
<name>A0ABP9WHY7_9MICO</name>
<feature type="binding site" evidence="6">
    <location>
        <position position="126"/>
    </location>
    <ligand>
        <name>S-adenosyl-L-methionine</name>
        <dbReference type="ChEBI" id="CHEBI:59789"/>
    </ligand>
</feature>
<dbReference type="EC" id="2.1.1.207" evidence="6"/>
<dbReference type="InterPro" id="IPR001537">
    <property type="entry name" value="SpoU_MeTrfase"/>
</dbReference>
<dbReference type="Pfam" id="PF00588">
    <property type="entry name" value="SpoU_methylase"/>
    <property type="match status" value="1"/>
</dbReference>
<evidence type="ECO:0000256" key="6">
    <source>
        <dbReference type="HAMAP-Rule" id="MF_01885"/>
    </source>
</evidence>
<gene>
    <name evidence="8" type="primary">trmL</name>
    <name evidence="8" type="ORF">Lsed01_01892</name>
</gene>
<keyword evidence="9" id="KW-1185">Reference proteome</keyword>